<dbReference type="SUPFAM" id="SSF50022">
    <property type="entry name" value="ISP domain"/>
    <property type="match status" value="1"/>
</dbReference>
<dbReference type="Proteomes" id="UP001501295">
    <property type="component" value="Unassembled WGS sequence"/>
</dbReference>
<dbReference type="PANTHER" id="PTHR13847:SF274">
    <property type="entry name" value="RIESKE 2FE-2S IRON-SULFUR PROTEIN YHFW-RELATED"/>
    <property type="match status" value="1"/>
</dbReference>
<evidence type="ECO:0000256" key="1">
    <source>
        <dbReference type="ARBA" id="ARBA00022714"/>
    </source>
</evidence>
<keyword evidence="1" id="KW-0001">2Fe-2S</keyword>
<evidence type="ECO:0000256" key="2">
    <source>
        <dbReference type="ARBA" id="ARBA00022723"/>
    </source>
</evidence>
<reference evidence="8" key="1">
    <citation type="journal article" date="2019" name="Int. J. Syst. Evol. Microbiol.">
        <title>The Global Catalogue of Microorganisms (GCM) 10K type strain sequencing project: providing services to taxonomists for standard genome sequencing and annotation.</title>
        <authorList>
            <consortium name="The Broad Institute Genomics Platform"/>
            <consortium name="The Broad Institute Genome Sequencing Center for Infectious Disease"/>
            <person name="Wu L."/>
            <person name="Ma J."/>
        </authorList>
    </citation>
    <scope>NUCLEOTIDE SEQUENCE [LARGE SCALE GENOMIC DNA]</scope>
    <source>
        <strain evidence="8">JCM 18956</strain>
    </source>
</reference>
<dbReference type="Gene3D" id="3.50.50.60">
    <property type="entry name" value="FAD/NAD(P)-binding domain"/>
    <property type="match status" value="1"/>
</dbReference>
<dbReference type="EMBL" id="BAABLM010000002">
    <property type="protein sequence ID" value="GAA4669563.1"/>
    <property type="molecule type" value="Genomic_DNA"/>
</dbReference>
<evidence type="ECO:0000259" key="6">
    <source>
        <dbReference type="PROSITE" id="PS51296"/>
    </source>
</evidence>
<sequence>MTSLWLDTIRTIPTDEFEPEATYDDVIVGGGLTGLVTALLFARRGHTVAVVEARTVGSLATGSSSAVLSQLQGVQLQKIKRRTYQGIVDAYVQGNREAFDWVIAYADEAGVDLQRRDAYSYATSRSGLARVDAEYQVGRKAGLDLAKTFDVEVPFATLGAVRLRDQAQFDPLDLVAALVSDIRALGGLVIENAHVSGVDAGEPATTHTSLGDIRSERVHLTTGTPILDRGLYFAKLKPRRSFGVALRSVPGDDLPTAMYESADHPNRSFRRHRDLLLVGGNEHGVGRASSEAALADDLASWAEAHWPGAERSRVWSGQDYATPHGVPFVGYMPRGHGRIYIATGYDSWGMTGAVSAARMLVSDVLGDNSSWMKAIHHRATLPAAMAVGLGENAAVAWHFARGWTRALTNPLVEGETPPEGRGRVGREGFRPVARSTVAGETCALSAVCPHLGGIVAWNDQELSWDCPLHGSRFDATGRVIEGPAKRGMHGLTD</sequence>
<evidence type="ECO:0000313" key="7">
    <source>
        <dbReference type="EMBL" id="GAA4669563.1"/>
    </source>
</evidence>
<gene>
    <name evidence="7" type="ORF">GCM10025780_11020</name>
</gene>
<keyword evidence="3" id="KW-0408">Iron</keyword>
<keyword evidence="4" id="KW-0411">Iron-sulfur</keyword>
<dbReference type="InterPro" id="IPR005805">
    <property type="entry name" value="Rieske_Fe-S_prot_C"/>
</dbReference>
<dbReference type="SUPFAM" id="SSF51905">
    <property type="entry name" value="FAD/NAD(P)-binding domain"/>
    <property type="match status" value="1"/>
</dbReference>
<dbReference type="InterPro" id="IPR036188">
    <property type="entry name" value="FAD/NAD-bd_sf"/>
</dbReference>
<evidence type="ECO:0000256" key="4">
    <source>
        <dbReference type="ARBA" id="ARBA00023014"/>
    </source>
</evidence>
<dbReference type="InterPro" id="IPR017941">
    <property type="entry name" value="Rieske_2Fe-2S"/>
</dbReference>
<dbReference type="PANTHER" id="PTHR13847">
    <property type="entry name" value="SARCOSINE DEHYDROGENASE-RELATED"/>
    <property type="match status" value="1"/>
</dbReference>
<organism evidence="7 8">
    <name type="scientific">Frondihabitans cladoniiphilus</name>
    <dbReference type="NCBI Taxonomy" id="715785"/>
    <lineage>
        <taxon>Bacteria</taxon>
        <taxon>Bacillati</taxon>
        <taxon>Actinomycetota</taxon>
        <taxon>Actinomycetes</taxon>
        <taxon>Micrococcales</taxon>
        <taxon>Microbacteriaceae</taxon>
        <taxon>Frondihabitans</taxon>
    </lineage>
</organism>
<evidence type="ECO:0000313" key="8">
    <source>
        <dbReference type="Proteomes" id="UP001501295"/>
    </source>
</evidence>
<dbReference type="PROSITE" id="PS51296">
    <property type="entry name" value="RIESKE"/>
    <property type="match status" value="1"/>
</dbReference>
<keyword evidence="8" id="KW-1185">Reference proteome</keyword>
<evidence type="ECO:0000256" key="5">
    <source>
        <dbReference type="ARBA" id="ARBA00023157"/>
    </source>
</evidence>
<keyword evidence="5" id="KW-1015">Disulfide bond</keyword>
<protein>
    <submittedName>
        <fullName evidence="7">FAD-dependent oxidoreductase</fullName>
    </submittedName>
</protein>
<accession>A0ABP8VQ56</accession>
<name>A0ABP8VQ56_9MICO</name>
<comment type="caution">
    <text evidence="7">The sequence shown here is derived from an EMBL/GenBank/DDBJ whole genome shotgun (WGS) entry which is preliminary data.</text>
</comment>
<evidence type="ECO:0000256" key="3">
    <source>
        <dbReference type="ARBA" id="ARBA00023004"/>
    </source>
</evidence>
<dbReference type="Pfam" id="PF01266">
    <property type="entry name" value="DAO"/>
    <property type="match status" value="1"/>
</dbReference>
<proteinExistence type="predicted"/>
<dbReference type="Gene3D" id="3.30.9.10">
    <property type="entry name" value="D-Amino Acid Oxidase, subunit A, domain 2"/>
    <property type="match status" value="1"/>
</dbReference>
<keyword evidence="2" id="KW-0479">Metal-binding</keyword>
<dbReference type="PRINTS" id="PR00162">
    <property type="entry name" value="RIESKE"/>
</dbReference>
<dbReference type="RefSeq" id="WP_345374159.1">
    <property type="nucleotide sequence ID" value="NZ_BAABLM010000002.1"/>
</dbReference>
<dbReference type="InterPro" id="IPR036922">
    <property type="entry name" value="Rieske_2Fe-2S_sf"/>
</dbReference>
<dbReference type="Gene3D" id="2.102.10.10">
    <property type="entry name" value="Rieske [2Fe-2S] iron-sulphur domain"/>
    <property type="match status" value="1"/>
</dbReference>
<dbReference type="InterPro" id="IPR006076">
    <property type="entry name" value="FAD-dep_OxRdtase"/>
</dbReference>
<dbReference type="Pfam" id="PF00355">
    <property type="entry name" value="Rieske"/>
    <property type="match status" value="1"/>
</dbReference>
<feature type="domain" description="Rieske" evidence="6">
    <location>
        <begin position="408"/>
        <end position="493"/>
    </location>
</feature>